<gene>
    <name evidence="6" type="ORF">EJ04DRAFT_508626</name>
</gene>
<comment type="subcellular location">
    <subcellularLocation>
        <location evidence="1">Membrane</location>
        <topology evidence="1">Multi-pass membrane protein</topology>
    </subcellularLocation>
</comment>
<dbReference type="Pfam" id="PF04479">
    <property type="entry name" value="RTA1"/>
    <property type="match status" value="1"/>
</dbReference>
<feature type="transmembrane region" description="Helical" evidence="5">
    <location>
        <begin position="49"/>
        <end position="70"/>
    </location>
</feature>
<feature type="non-terminal residue" evidence="6">
    <location>
        <position position="180"/>
    </location>
</feature>
<dbReference type="PANTHER" id="PTHR31465:SF15">
    <property type="entry name" value="LIPID TRANSPORTER ATNI-RELATED"/>
    <property type="match status" value="1"/>
</dbReference>
<comment type="caution">
    <text evidence="6">The sequence shown here is derived from an EMBL/GenBank/DDBJ whole genome shotgun (WGS) entry which is preliminary data.</text>
</comment>
<dbReference type="OrthoDB" id="5384040at2759"/>
<feature type="transmembrane region" description="Helical" evidence="5">
    <location>
        <begin position="77"/>
        <end position="95"/>
    </location>
</feature>
<feature type="transmembrane region" description="Helical" evidence="5">
    <location>
        <begin position="107"/>
        <end position="128"/>
    </location>
</feature>
<evidence type="ECO:0000256" key="2">
    <source>
        <dbReference type="ARBA" id="ARBA00022692"/>
    </source>
</evidence>
<dbReference type="EMBL" id="ML996103">
    <property type="protein sequence ID" value="KAF2739765.1"/>
    <property type="molecule type" value="Genomic_DNA"/>
</dbReference>
<keyword evidence="7" id="KW-1185">Reference proteome</keyword>
<feature type="transmembrane region" description="Helical" evidence="5">
    <location>
        <begin position="149"/>
        <end position="171"/>
    </location>
</feature>
<keyword evidence="2 5" id="KW-0812">Transmembrane</keyword>
<sequence length="180" mass="19539">MVTATTTSTPSTTTTTATPSCTTAVPGKYGYVPPDACNAQWNYSPSFSAAVAFSTLFGILTLAQIILAFVHRKPFCWVMIMGVSWELVSFILRALGSHHQQSQAYSFASSLLFLLAPLWINAFVYMTAGRLMWTFHPDRKVAGIKAISLGKYFVWLDIFSFIVQGVGGTMLSPGGSATTM</sequence>
<evidence type="ECO:0000256" key="4">
    <source>
        <dbReference type="ARBA" id="ARBA00023136"/>
    </source>
</evidence>
<dbReference type="Proteomes" id="UP000799444">
    <property type="component" value="Unassembled WGS sequence"/>
</dbReference>
<evidence type="ECO:0000256" key="3">
    <source>
        <dbReference type="ARBA" id="ARBA00022989"/>
    </source>
</evidence>
<dbReference type="InterPro" id="IPR007568">
    <property type="entry name" value="RTA1"/>
</dbReference>
<dbReference type="PANTHER" id="PTHR31465">
    <property type="entry name" value="PROTEIN RTA1-RELATED"/>
    <property type="match status" value="1"/>
</dbReference>
<protein>
    <submittedName>
        <fullName evidence="6">Uncharacterized protein</fullName>
    </submittedName>
</protein>
<name>A0A9P4R9N0_9PLEO</name>
<dbReference type="GO" id="GO:0016020">
    <property type="term" value="C:membrane"/>
    <property type="evidence" value="ECO:0007669"/>
    <property type="project" value="UniProtKB-SubCell"/>
</dbReference>
<keyword evidence="3 5" id="KW-1133">Transmembrane helix</keyword>
<evidence type="ECO:0000256" key="1">
    <source>
        <dbReference type="ARBA" id="ARBA00004141"/>
    </source>
</evidence>
<keyword evidence="4 5" id="KW-0472">Membrane</keyword>
<evidence type="ECO:0000313" key="7">
    <source>
        <dbReference type="Proteomes" id="UP000799444"/>
    </source>
</evidence>
<dbReference type="AlphaFoldDB" id="A0A9P4R9N0"/>
<reference evidence="6" key="1">
    <citation type="journal article" date="2020" name="Stud. Mycol.">
        <title>101 Dothideomycetes genomes: a test case for predicting lifestyles and emergence of pathogens.</title>
        <authorList>
            <person name="Haridas S."/>
            <person name="Albert R."/>
            <person name="Binder M."/>
            <person name="Bloem J."/>
            <person name="Labutti K."/>
            <person name="Salamov A."/>
            <person name="Andreopoulos B."/>
            <person name="Baker S."/>
            <person name="Barry K."/>
            <person name="Bills G."/>
            <person name="Bluhm B."/>
            <person name="Cannon C."/>
            <person name="Castanera R."/>
            <person name="Culley D."/>
            <person name="Daum C."/>
            <person name="Ezra D."/>
            <person name="Gonzalez J."/>
            <person name="Henrissat B."/>
            <person name="Kuo A."/>
            <person name="Liang C."/>
            <person name="Lipzen A."/>
            <person name="Lutzoni F."/>
            <person name="Magnuson J."/>
            <person name="Mondo S."/>
            <person name="Nolan M."/>
            <person name="Ohm R."/>
            <person name="Pangilinan J."/>
            <person name="Park H.-J."/>
            <person name="Ramirez L."/>
            <person name="Alfaro M."/>
            <person name="Sun H."/>
            <person name="Tritt A."/>
            <person name="Yoshinaga Y."/>
            <person name="Zwiers L.-H."/>
            <person name="Turgeon B."/>
            <person name="Goodwin S."/>
            <person name="Spatafora J."/>
            <person name="Crous P."/>
            <person name="Grigoriev I."/>
        </authorList>
    </citation>
    <scope>NUCLEOTIDE SEQUENCE</scope>
    <source>
        <strain evidence="6">CBS 125425</strain>
    </source>
</reference>
<evidence type="ECO:0000313" key="6">
    <source>
        <dbReference type="EMBL" id="KAF2739765.1"/>
    </source>
</evidence>
<proteinExistence type="predicted"/>
<accession>A0A9P4R9N0</accession>
<evidence type="ECO:0000256" key="5">
    <source>
        <dbReference type="SAM" id="Phobius"/>
    </source>
</evidence>
<organism evidence="6 7">
    <name type="scientific">Polyplosphaeria fusca</name>
    <dbReference type="NCBI Taxonomy" id="682080"/>
    <lineage>
        <taxon>Eukaryota</taxon>
        <taxon>Fungi</taxon>
        <taxon>Dikarya</taxon>
        <taxon>Ascomycota</taxon>
        <taxon>Pezizomycotina</taxon>
        <taxon>Dothideomycetes</taxon>
        <taxon>Pleosporomycetidae</taxon>
        <taxon>Pleosporales</taxon>
        <taxon>Tetraplosphaeriaceae</taxon>
        <taxon>Polyplosphaeria</taxon>
    </lineage>
</organism>